<evidence type="ECO:0008006" key="3">
    <source>
        <dbReference type="Google" id="ProtNLM"/>
    </source>
</evidence>
<proteinExistence type="predicted"/>
<gene>
    <name evidence="1" type="ORF">ACFQFQ_11900</name>
</gene>
<reference evidence="2" key="1">
    <citation type="journal article" date="2019" name="Int. J. Syst. Evol. Microbiol.">
        <title>The Global Catalogue of Microorganisms (GCM) 10K type strain sequencing project: providing services to taxonomists for standard genome sequencing and annotation.</title>
        <authorList>
            <consortium name="The Broad Institute Genomics Platform"/>
            <consortium name="The Broad Institute Genome Sequencing Center for Infectious Disease"/>
            <person name="Wu L."/>
            <person name="Ma J."/>
        </authorList>
    </citation>
    <scope>NUCLEOTIDE SEQUENCE [LARGE SCALE GENOMIC DNA]</scope>
    <source>
        <strain evidence="2">CCUG 66188</strain>
    </source>
</reference>
<comment type="caution">
    <text evidence="1">The sequence shown here is derived from an EMBL/GenBank/DDBJ whole genome shotgun (WGS) entry which is preliminary data.</text>
</comment>
<dbReference type="Gene3D" id="3.40.50.300">
    <property type="entry name" value="P-loop containing nucleotide triphosphate hydrolases"/>
    <property type="match status" value="1"/>
</dbReference>
<dbReference type="Proteomes" id="UP001596353">
    <property type="component" value="Unassembled WGS sequence"/>
</dbReference>
<accession>A0ABW2B481</accession>
<dbReference type="SUPFAM" id="SSF52540">
    <property type="entry name" value="P-loop containing nucleoside triphosphate hydrolases"/>
    <property type="match status" value="1"/>
</dbReference>
<evidence type="ECO:0000313" key="1">
    <source>
        <dbReference type="EMBL" id="MFC6760036.1"/>
    </source>
</evidence>
<dbReference type="InterPro" id="IPR027417">
    <property type="entry name" value="P-loop_NTPase"/>
</dbReference>
<protein>
    <recommendedName>
        <fullName evidence="3">Sulfotransferase domain-containing protein</fullName>
    </recommendedName>
</protein>
<dbReference type="EMBL" id="JBHSWG010000001">
    <property type="protein sequence ID" value="MFC6760036.1"/>
    <property type="molecule type" value="Genomic_DNA"/>
</dbReference>
<sequence length="256" mass="29922">MKSIFFLTSQTSATTSIARIITTVLNRSMEYVRFYDKALETHAKDEVSSLVPPKDGKFLLFNHPPSLNRDMPLTDYKYMINFRDPRDRICNSYFWQFSHPTKETEEQRAKRIQRVKKMGIDRWVLDRIAQSTENDYYKNIFWLIENAPQGSYVVATYAQLCCDFDSFIKKVIEITGVTPSPNAWKLLEDERPETVENNAKWIGNEWVGSDVVPGRYKQELKPETIEAVSDYFKDTLKKMANADPEFAHQYLENVKS</sequence>
<keyword evidence="2" id="KW-1185">Reference proteome</keyword>
<organism evidence="1 2">
    <name type="scientific">Sulfitobacter porphyrae</name>
    <dbReference type="NCBI Taxonomy" id="1246864"/>
    <lineage>
        <taxon>Bacteria</taxon>
        <taxon>Pseudomonadati</taxon>
        <taxon>Pseudomonadota</taxon>
        <taxon>Alphaproteobacteria</taxon>
        <taxon>Rhodobacterales</taxon>
        <taxon>Roseobacteraceae</taxon>
        <taxon>Sulfitobacter</taxon>
    </lineage>
</organism>
<evidence type="ECO:0000313" key="2">
    <source>
        <dbReference type="Proteomes" id="UP001596353"/>
    </source>
</evidence>
<name>A0ABW2B481_9RHOB</name>